<organism evidence="1 2">
    <name type="scientific">Streptomyces roseolus</name>
    <dbReference type="NCBI Taxonomy" id="67358"/>
    <lineage>
        <taxon>Bacteria</taxon>
        <taxon>Bacillati</taxon>
        <taxon>Actinomycetota</taxon>
        <taxon>Actinomycetes</taxon>
        <taxon>Kitasatosporales</taxon>
        <taxon>Streptomycetaceae</taxon>
        <taxon>Streptomyces</taxon>
    </lineage>
</organism>
<sequence>MPDAQSTAPTADTFSSPFPLPPLTDQAERLIELGVPALTGLDAGELRAYAEKAAADAPAGSLLALHPDAAPASALAPLLRLADKPGFLVVDMADVDSFAPQGVELPDGPFYLVHDLDRGDHLGNWSPEEALPALHEAGRTPLVLTEGIHWLLQRPEVLERNKCFMTIGSRLRKPNGAFDARTPAIWISNGTGRDGRERKGAPKVGWCWWNNRHTWLGFGSTTGRG</sequence>
<accession>A0ABU4K963</accession>
<proteinExistence type="predicted"/>
<dbReference type="Pfam" id="PF18959">
    <property type="entry name" value="DUF5701"/>
    <property type="match status" value="1"/>
</dbReference>
<dbReference type="Proteomes" id="UP001278571">
    <property type="component" value="Unassembled WGS sequence"/>
</dbReference>
<gene>
    <name evidence="1" type="ORF">R2363_19115</name>
</gene>
<protein>
    <submittedName>
        <fullName evidence="1">DUF5701 family protein</fullName>
    </submittedName>
</protein>
<name>A0ABU4K963_9ACTN</name>
<evidence type="ECO:0000313" key="1">
    <source>
        <dbReference type="EMBL" id="MDX2294278.1"/>
    </source>
</evidence>
<dbReference type="InterPro" id="IPR043755">
    <property type="entry name" value="DUF5701"/>
</dbReference>
<reference evidence="1 2" key="1">
    <citation type="submission" date="2023-10" db="EMBL/GenBank/DDBJ databases">
        <authorList>
            <person name="Wang X.X."/>
        </authorList>
    </citation>
    <scope>NUCLEOTIDE SEQUENCE [LARGE SCALE GENOMIC DNA]</scope>
    <source>
        <strain evidence="1 2">NBRC 12816</strain>
    </source>
</reference>
<evidence type="ECO:0000313" key="2">
    <source>
        <dbReference type="Proteomes" id="UP001278571"/>
    </source>
</evidence>
<dbReference type="RefSeq" id="WP_319010592.1">
    <property type="nucleotide sequence ID" value="NZ_JAWJZF010000377.1"/>
</dbReference>
<dbReference type="EMBL" id="JAWJZF010000377">
    <property type="protein sequence ID" value="MDX2294278.1"/>
    <property type="molecule type" value="Genomic_DNA"/>
</dbReference>
<comment type="caution">
    <text evidence="1">The sequence shown here is derived from an EMBL/GenBank/DDBJ whole genome shotgun (WGS) entry which is preliminary data.</text>
</comment>
<keyword evidence="2" id="KW-1185">Reference proteome</keyword>